<reference evidence="15 16" key="1">
    <citation type="submission" date="2021-03" db="EMBL/GenBank/DDBJ databases">
        <authorList>
            <person name="Gilmore M.S."/>
            <person name="Schwartzman J."/>
            <person name="Van Tyne D."/>
            <person name="Martin M."/>
            <person name="Earl A.M."/>
            <person name="Manson A.L."/>
            <person name="Straub T."/>
            <person name="Salamzade R."/>
            <person name="Saavedra J."/>
            <person name="Lebreton F."/>
            <person name="Prichula J."/>
            <person name="Schaufler K."/>
            <person name="Gaca A."/>
            <person name="Sgardioli B."/>
            <person name="Wagenaar J."/>
            <person name="Strong T."/>
        </authorList>
    </citation>
    <scope>NUCLEOTIDE SEQUENCE [LARGE SCALE GENOMIC DNA]</scope>
    <source>
        <strain evidence="15 16">DIV2402</strain>
    </source>
</reference>
<feature type="domain" description="Glycosyltransferase 2-like" evidence="14">
    <location>
        <begin position="184"/>
        <end position="390"/>
    </location>
</feature>
<dbReference type="InterPro" id="IPR003919">
    <property type="entry name" value="Cell_synth_A"/>
</dbReference>
<dbReference type="InterPro" id="IPR001173">
    <property type="entry name" value="Glyco_trans_2-like"/>
</dbReference>
<dbReference type="EMBL" id="CP147251">
    <property type="protein sequence ID" value="WYJ76627.1"/>
    <property type="molecule type" value="Genomic_DNA"/>
</dbReference>
<proteinExistence type="predicted"/>
<feature type="transmembrane region" description="Helical" evidence="12">
    <location>
        <begin position="473"/>
        <end position="497"/>
    </location>
</feature>
<keyword evidence="7 12" id="KW-0812">Transmembrane</keyword>
<dbReference type="Gene3D" id="3.90.550.10">
    <property type="entry name" value="Spore Coat Polysaccharide Biosynthesis Protein SpsA, Chain A"/>
    <property type="match status" value="1"/>
</dbReference>
<keyword evidence="16" id="KW-1185">Reference proteome</keyword>
<feature type="transmembrane region" description="Helical" evidence="12">
    <location>
        <begin position="52"/>
        <end position="74"/>
    </location>
</feature>
<gene>
    <name evidence="15" type="ORF">DOK78_001260</name>
</gene>
<dbReference type="InterPro" id="IPR050321">
    <property type="entry name" value="Glycosyltr_2/OpgH_subfam"/>
</dbReference>
<keyword evidence="8" id="KW-0135">Cellulose biosynthesis</keyword>
<reference evidence="15 16" key="2">
    <citation type="submission" date="2024-03" db="EMBL/GenBank/DDBJ databases">
        <title>The Genome Sequence of Enterococcus sp. DIV2402.</title>
        <authorList>
            <consortium name="The Broad Institute Genomics Platform"/>
            <consortium name="The Broad Institute Microbial Omics Core"/>
            <consortium name="The Broad Institute Genomic Center for Infectious Diseases"/>
            <person name="Earl A."/>
            <person name="Manson A."/>
            <person name="Gilmore M."/>
            <person name="Schwartman J."/>
            <person name="Shea T."/>
            <person name="Abouelleil A."/>
            <person name="Cao P."/>
            <person name="Chapman S."/>
            <person name="Cusick C."/>
            <person name="Young S."/>
            <person name="Neafsey D."/>
            <person name="Nusbaum C."/>
            <person name="Birren B."/>
        </authorList>
    </citation>
    <scope>NUCLEOTIDE SEQUENCE [LARGE SCALE GENOMIC DNA]</scope>
    <source>
        <strain evidence="15 16">DIV2402</strain>
    </source>
</reference>
<evidence type="ECO:0000256" key="10">
    <source>
        <dbReference type="ARBA" id="ARBA00023136"/>
    </source>
</evidence>
<keyword evidence="5" id="KW-0328">Glycosyltransferase</keyword>
<dbReference type="SUPFAM" id="SSF53448">
    <property type="entry name" value="Nucleotide-diphospho-sugar transferases"/>
    <property type="match status" value="1"/>
</dbReference>
<dbReference type="Pfam" id="PF07238">
    <property type="entry name" value="PilZ"/>
    <property type="match status" value="1"/>
</dbReference>
<comment type="catalytic activity">
    <reaction evidence="11">
        <text>[(1-&gt;4)-beta-D-glucosyl](n) + UDP-alpha-D-glucose = [(1-&gt;4)-beta-D-glucosyl](n+1) + UDP + H(+)</text>
        <dbReference type="Rhea" id="RHEA:19929"/>
        <dbReference type="Rhea" id="RHEA-COMP:10033"/>
        <dbReference type="Rhea" id="RHEA-COMP:10034"/>
        <dbReference type="ChEBI" id="CHEBI:15378"/>
        <dbReference type="ChEBI" id="CHEBI:18246"/>
        <dbReference type="ChEBI" id="CHEBI:58223"/>
        <dbReference type="ChEBI" id="CHEBI:58885"/>
        <dbReference type="EC" id="2.4.1.12"/>
    </reaction>
</comment>
<dbReference type="InterPro" id="IPR009875">
    <property type="entry name" value="PilZ_domain"/>
</dbReference>
<dbReference type="Proteomes" id="UP000664701">
    <property type="component" value="Chromosome"/>
</dbReference>
<dbReference type="CDD" id="cd06421">
    <property type="entry name" value="CESA_CelA_like"/>
    <property type="match status" value="1"/>
</dbReference>
<evidence type="ECO:0000256" key="8">
    <source>
        <dbReference type="ARBA" id="ARBA00022916"/>
    </source>
</evidence>
<evidence type="ECO:0000256" key="9">
    <source>
        <dbReference type="ARBA" id="ARBA00022989"/>
    </source>
</evidence>
<evidence type="ECO:0000256" key="12">
    <source>
        <dbReference type="SAM" id="Phobius"/>
    </source>
</evidence>
<keyword evidence="4" id="KW-0997">Cell inner membrane</keyword>
<dbReference type="Gene3D" id="2.40.10.220">
    <property type="entry name" value="predicted glycosyltransferase like domains"/>
    <property type="match status" value="1"/>
</dbReference>
<keyword evidence="10 12" id="KW-0472">Membrane</keyword>
<evidence type="ECO:0000256" key="2">
    <source>
        <dbReference type="ARBA" id="ARBA00012539"/>
    </source>
</evidence>
<feature type="transmembrane region" description="Helical" evidence="12">
    <location>
        <begin position="503"/>
        <end position="527"/>
    </location>
</feature>
<dbReference type="SUPFAM" id="SSF141371">
    <property type="entry name" value="PilZ domain-like"/>
    <property type="match status" value="1"/>
</dbReference>
<feature type="transmembrane region" description="Helical" evidence="12">
    <location>
        <begin position="402"/>
        <end position="420"/>
    </location>
</feature>
<dbReference type="InterPro" id="IPR029044">
    <property type="entry name" value="Nucleotide-diphossugar_trans"/>
</dbReference>
<feature type="transmembrane region" description="Helical" evidence="12">
    <location>
        <begin position="29"/>
        <end position="46"/>
    </location>
</feature>
<evidence type="ECO:0000313" key="15">
    <source>
        <dbReference type="EMBL" id="WYJ76627.1"/>
    </source>
</evidence>
<organism evidence="15 16">
    <name type="scientific">Candidatus Enterococcus lowellii</name>
    <dbReference type="NCBI Taxonomy" id="2230877"/>
    <lineage>
        <taxon>Bacteria</taxon>
        <taxon>Bacillati</taxon>
        <taxon>Bacillota</taxon>
        <taxon>Bacilli</taxon>
        <taxon>Lactobacillales</taxon>
        <taxon>Enterococcaceae</taxon>
        <taxon>Enterococcus</taxon>
    </lineage>
</organism>
<dbReference type="Pfam" id="PF13632">
    <property type="entry name" value="Glyco_trans_2_3"/>
    <property type="match status" value="1"/>
</dbReference>
<accession>A0ABZ2SM79</accession>
<evidence type="ECO:0000256" key="5">
    <source>
        <dbReference type="ARBA" id="ARBA00022676"/>
    </source>
</evidence>
<evidence type="ECO:0000256" key="4">
    <source>
        <dbReference type="ARBA" id="ARBA00022519"/>
    </source>
</evidence>
<keyword evidence="9 12" id="KW-1133">Transmembrane helix</keyword>
<evidence type="ECO:0000256" key="7">
    <source>
        <dbReference type="ARBA" id="ARBA00022692"/>
    </source>
</evidence>
<dbReference type="PANTHER" id="PTHR43867:SF2">
    <property type="entry name" value="CELLULOSE SYNTHASE CATALYTIC SUBUNIT A [UDP-FORMING]"/>
    <property type="match status" value="1"/>
</dbReference>
<feature type="transmembrane region" description="Helical" evidence="12">
    <location>
        <begin position="378"/>
        <end position="395"/>
    </location>
</feature>
<evidence type="ECO:0000313" key="16">
    <source>
        <dbReference type="Proteomes" id="UP000664701"/>
    </source>
</evidence>
<evidence type="ECO:0000256" key="11">
    <source>
        <dbReference type="ARBA" id="ARBA00048682"/>
    </source>
</evidence>
<protein>
    <recommendedName>
        <fullName evidence="2">cellulose synthase (UDP-forming)</fullName>
        <ecNumber evidence="2">2.4.1.12</ecNumber>
    </recommendedName>
</protein>
<dbReference type="PANTHER" id="PTHR43867">
    <property type="entry name" value="CELLULOSE SYNTHASE CATALYTIC SUBUNIT A [UDP-FORMING]"/>
    <property type="match status" value="1"/>
</dbReference>
<name>A0ABZ2SM79_9ENTE</name>
<feature type="domain" description="PilZ" evidence="13">
    <location>
        <begin position="533"/>
        <end position="618"/>
    </location>
</feature>
<dbReference type="RefSeq" id="WP_207941222.1">
    <property type="nucleotide sequence ID" value="NZ_CP147251.1"/>
</dbReference>
<dbReference type="PRINTS" id="PR01439">
    <property type="entry name" value="CELLSNTHASEA"/>
</dbReference>
<keyword evidence="3" id="KW-1003">Cell membrane</keyword>
<comment type="subcellular location">
    <subcellularLocation>
        <location evidence="1">Cell inner membrane</location>
        <topology evidence="1">Multi-pass membrane protein</topology>
    </subcellularLocation>
</comment>
<evidence type="ECO:0000256" key="6">
    <source>
        <dbReference type="ARBA" id="ARBA00022679"/>
    </source>
</evidence>
<evidence type="ECO:0000256" key="3">
    <source>
        <dbReference type="ARBA" id="ARBA00022475"/>
    </source>
</evidence>
<evidence type="ECO:0000259" key="14">
    <source>
        <dbReference type="Pfam" id="PF13632"/>
    </source>
</evidence>
<keyword evidence="6" id="KW-0808">Transferase</keyword>
<evidence type="ECO:0000259" key="13">
    <source>
        <dbReference type="Pfam" id="PF07238"/>
    </source>
</evidence>
<dbReference type="EC" id="2.4.1.12" evidence="2"/>
<evidence type="ECO:0000256" key="1">
    <source>
        <dbReference type="ARBA" id="ARBA00004429"/>
    </source>
</evidence>
<sequence length="789" mass="91741">MKSIPKETSKLYSSIYPKESKIKIYRNQLWVLLTVILNIIYLYWRIRYTLPLEFGVVSIIIGVSLVIVEFLGALESMVHYYNMYKIESPQVPDVPLELFPDVDIFIATYTEPMDLLYKTINGCKHLEYPDRTKIHIYLCDDGHRLEAKKLAESMGIQYLDRSDNKGAKAGNLNHAMSKSNSPLILTMDADMIPRRILLMRLVPYFVDAWIKNEGKEEKDQIKMGFVQSPQTFYNPDLFQYFLFSENRIPNEQDYFYKDVQVSRNRSNSVIYGGSNTLLSREALNDIGGFYEKAITEDFATGMLLQKKNYRCYAMNEELASGLSPTDFPSLIQQRIRWARGCIQTGRKMHIFLTKNFSLSQKANYWASIWYWYAPIKRLIYIMSPIMFATFGYMVIKTDLLHILIFWLPMYISSTVTLRMMSRNIRTTKWTNIYETAMFPFLLFPVIEEFLGISLKKFKVTRKDGVNTEQQNNLLYVLPFLLFIILSVIGIANIIFMILRSGSIGPIVVLFWLLINIFNLVMASFFVLGRKFHRKSERVAISEAVVLKPIHEEEIHCRTLDISEGGVSLFMENPIFMDHKKLIKLTITTDYYQAEVEGKIVHIDEFRGGWKYAFQIVDYLDSKADYMQILYDRVHTLPKNLQSSHSTFDDLRLNIVRRMQPVVYFSRKSARIDMNEQLPLVSGGFVTIINFNFEYLVTDTVNVDDEIECVVSDGVNFKCKYIKQLNNKNKLYQIVNIDELTSDSKKLQLVTQWAQKAHISKQVDEKQQVNNTSLLVNDILGGADEDTHTK</sequence>